<dbReference type="OrthoDB" id="783189at2"/>
<dbReference type="InterPro" id="IPR004638">
    <property type="entry name" value="EmrB-like"/>
</dbReference>
<dbReference type="SUPFAM" id="SSF103473">
    <property type="entry name" value="MFS general substrate transporter"/>
    <property type="match status" value="1"/>
</dbReference>
<feature type="transmembrane region" description="Helical" evidence="8">
    <location>
        <begin position="176"/>
        <end position="197"/>
    </location>
</feature>
<organism evidence="10 11">
    <name type="scientific">Hymenobacter coccineus</name>
    <dbReference type="NCBI Taxonomy" id="1908235"/>
    <lineage>
        <taxon>Bacteria</taxon>
        <taxon>Pseudomonadati</taxon>
        <taxon>Bacteroidota</taxon>
        <taxon>Cytophagia</taxon>
        <taxon>Cytophagales</taxon>
        <taxon>Hymenobacteraceae</taxon>
        <taxon>Hymenobacter</taxon>
    </lineage>
</organism>
<reference evidence="10 11" key="1">
    <citation type="submission" date="2016-08" db="EMBL/GenBank/DDBJ databases">
        <title>Hymenobacter coccineus sp. nov., Hymenobacter lapidarius sp. nov. and Hymenobacter glacialis sp. nov., isolated from Antarctic soil.</title>
        <authorList>
            <person name="Sedlacek I."/>
            <person name="Kralova S."/>
            <person name="Kyrova K."/>
            <person name="Maslanova I."/>
            <person name="Stankova E."/>
            <person name="Vrbovska V."/>
            <person name="Nemec M."/>
            <person name="Bartak M."/>
            <person name="Svec P."/>
            <person name="Busse H.-J."/>
            <person name="Pantucek R."/>
        </authorList>
    </citation>
    <scope>NUCLEOTIDE SEQUENCE [LARGE SCALE GENOMIC DNA]</scope>
    <source>
        <strain evidence="10 11">CCM 8649</strain>
    </source>
</reference>
<evidence type="ECO:0000313" key="11">
    <source>
        <dbReference type="Proteomes" id="UP000177506"/>
    </source>
</evidence>
<comment type="subcellular location">
    <subcellularLocation>
        <location evidence="1">Cell membrane</location>
        <topology evidence="1">Multi-pass membrane protein</topology>
    </subcellularLocation>
</comment>
<gene>
    <name evidence="10" type="ORF">BEN49_10220</name>
</gene>
<dbReference type="EMBL" id="MDZA01000334">
    <property type="protein sequence ID" value="OGX88290.1"/>
    <property type="molecule type" value="Genomic_DNA"/>
</dbReference>
<evidence type="ECO:0000256" key="6">
    <source>
        <dbReference type="ARBA" id="ARBA00022989"/>
    </source>
</evidence>
<dbReference type="RefSeq" id="WP_070745477.1">
    <property type="nucleotide sequence ID" value="NZ_MDZA01000334.1"/>
</dbReference>
<dbReference type="InterPro" id="IPR036259">
    <property type="entry name" value="MFS_trans_sf"/>
</dbReference>
<dbReference type="Gene3D" id="1.20.1720.10">
    <property type="entry name" value="Multidrug resistance protein D"/>
    <property type="match status" value="1"/>
</dbReference>
<protein>
    <recommendedName>
        <fullName evidence="9">Major facilitator superfamily (MFS) profile domain-containing protein</fullName>
    </recommendedName>
</protein>
<name>A0A1G1TBP0_9BACT</name>
<feature type="transmembrane region" description="Helical" evidence="8">
    <location>
        <begin position="351"/>
        <end position="370"/>
    </location>
</feature>
<feature type="transmembrane region" description="Helical" evidence="8">
    <location>
        <begin position="59"/>
        <end position="77"/>
    </location>
</feature>
<feature type="transmembrane region" description="Helical" evidence="8">
    <location>
        <begin position="385"/>
        <end position="407"/>
    </location>
</feature>
<dbReference type="NCBIfam" id="TIGR00711">
    <property type="entry name" value="efflux_EmrB"/>
    <property type="match status" value="1"/>
</dbReference>
<dbReference type="GO" id="GO:0022857">
    <property type="term" value="F:transmembrane transporter activity"/>
    <property type="evidence" value="ECO:0007669"/>
    <property type="project" value="InterPro"/>
</dbReference>
<evidence type="ECO:0000256" key="4">
    <source>
        <dbReference type="ARBA" id="ARBA00022475"/>
    </source>
</evidence>
<feature type="transmembrane region" description="Helical" evidence="8">
    <location>
        <begin position="505"/>
        <end position="523"/>
    </location>
</feature>
<dbReference type="Proteomes" id="UP000177506">
    <property type="component" value="Unassembled WGS sequence"/>
</dbReference>
<evidence type="ECO:0000313" key="10">
    <source>
        <dbReference type="EMBL" id="OGX88290.1"/>
    </source>
</evidence>
<dbReference type="InterPro" id="IPR020846">
    <property type="entry name" value="MFS_dom"/>
</dbReference>
<evidence type="ECO:0000256" key="5">
    <source>
        <dbReference type="ARBA" id="ARBA00022692"/>
    </source>
</evidence>
<evidence type="ECO:0000256" key="8">
    <source>
        <dbReference type="SAM" id="Phobius"/>
    </source>
</evidence>
<keyword evidence="7 8" id="KW-0472">Membrane</keyword>
<evidence type="ECO:0000259" key="9">
    <source>
        <dbReference type="PROSITE" id="PS50850"/>
    </source>
</evidence>
<evidence type="ECO:0000256" key="3">
    <source>
        <dbReference type="ARBA" id="ARBA00022448"/>
    </source>
</evidence>
<evidence type="ECO:0000256" key="7">
    <source>
        <dbReference type="ARBA" id="ARBA00023136"/>
    </source>
</evidence>
<dbReference type="InterPro" id="IPR011701">
    <property type="entry name" value="MFS"/>
</dbReference>
<feature type="transmembrane region" description="Helical" evidence="8">
    <location>
        <begin position="12"/>
        <end position="33"/>
    </location>
</feature>
<keyword evidence="4" id="KW-1003">Cell membrane</keyword>
<keyword evidence="11" id="KW-1185">Reference proteome</keyword>
<dbReference type="GO" id="GO:0005886">
    <property type="term" value="C:plasma membrane"/>
    <property type="evidence" value="ECO:0007669"/>
    <property type="project" value="UniProtKB-SubCell"/>
</dbReference>
<keyword evidence="5 8" id="KW-0812">Transmembrane</keyword>
<sequence>MAQTQTLSKPAGAALAGNLKWAIAITVALGTFMDVLDNSSVSVALQNIGGSLGASQDDVTWVITVLLLAKAVMLPTASFLSTAIGRSRLFMLALVAYGVSSLLCGLSTSLGMLLVMRAFQGLCGGIIPPVGQAILKDSFPPAEQGQAFALFGVATVVAPTVGPLLCGWLVDSYSWHWVFFVNVPIALITAFLVTALVKDPPELVKEKANAWAKGISVDYIGLSLLGLGLSALQYVLSRGEREDWFSSQAIILLSVAAAVLLVGGIVWEMRTKNPLLDLSLFRNRTFTAAMLVMFVVGALLYGSTTQLPQFLQSLLGYRAVDSGLAITPGGLSLILLMPIVGWLTGKVQARWLIAFGLVVSSLACFNYAHILSTSVDFRTVATARIYQSLGLGFLFVPISVASYVGLAKSKTNQVAMFTNLVQTIGGGFGIAAIETVIARRSQFHQSRIIDHLSFTNPDYAAGLRQFATSVFGRVNANGADAMRQAQGALYRIVQQQATTLAYTDAFYLLGFACIFSVGLVFLMKPNKLGAGSKGADAAA</sequence>
<evidence type="ECO:0000256" key="2">
    <source>
        <dbReference type="ARBA" id="ARBA00008537"/>
    </source>
</evidence>
<feature type="transmembrane region" description="Helical" evidence="8">
    <location>
        <begin position="89"/>
        <end position="108"/>
    </location>
</feature>
<keyword evidence="3" id="KW-0813">Transport</keyword>
<feature type="transmembrane region" description="Helical" evidence="8">
    <location>
        <begin position="324"/>
        <end position="344"/>
    </location>
</feature>
<feature type="transmembrane region" description="Helical" evidence="8">
    <location>
        <begin position="248"/>
        <end position="266"/>
    </location>
</feature>
<accession>A0A1G1TBP0</accession>
<feature type="domain" description="Major facilitator superfamily (MFS) profile" evidence="9">
    <location>
        <begin position="23"/>
        <end position="528"/>
    </location>
</feature>
<dbReference type="PANTHER" id="PTHR42718:SF9">
    <property type="entry name" value="MAJOR FACILITATOR SUPERFAMILY MULTIDRUG TRANSPORTER MFSC"/>
    <property type="match status" value="1"/>
</dbReference>
<comment type="similarity">
    <text evidence="2">Belongs to the major facilitator superfamily. EmrB family.</text>
</comment>
<dbReference type="Gene3D" id="1.20.1250.20">
    <property type="entry name" value="MFS general substrate transporter like domains"/>
    <property type="match status" value="1"/>
</dbReference>
<feature type="transmembrane region" description="Helical" evidence="8">
    <location>
        <begin position="286"/>
        <end position="304"/>
    </location>
</feature>
<dbReference type="AlphaFoldDB" id="A0A1G1TBP0"/>
<comment type="caution">
    <text evidence="10">The sequence shown here is derived from an EMBL/GenBank/DDBJ whole genome shotgun (WGS) entry which is preliminary data.</text>
</comment>
<proteinExistence type="inferred from homology"/>
<feature type="transmembrane region" description="Helical" evidence="8">
    <location>
        <begin position="147"/>
        <end position="170"/>
    </location>
</feature>
<keyword evidence="6 8" id="KW-1133">Transmembrane helix</keyword>
<dbReference type="Pfam" id="PF07690">
    <property type="entry name" value="MFS_1"/>
    <property type="match status" value="1"/>
</dbReference>
<dbReference type="PANTHER" id="PTHR42718">
    <property type="entry name" value="MAJOR FACILITATOR SUPERFAMILY MULTIDRUG TRANSPORTER MFSC"/>
    <property type="match status" value="1"/>
</dbReference>
<dbReference type="PROSITE" id="PS50850">
    <property type="entry name" value="MFS"/>
    <property type="match status" value="1"/>
</dbReference>
<evidence type="ECO:0000256" key="1">
    <source>
        <dbReference type="ARBA" id="ARBA00004651"/>
    </source>
</evidence>
<dbReference type="CDD" id="cd17503">
    <property type="entry name" value="MFS_LmrB_MDR_like"/>
    <property type="match status" value="1"/>
</dbReference>